<proteinExistence type="predicted"/>
<dbReference type="SUPFAM" id="SSF51905">
    <property type="entry name" value="FAD/NAD(P)-binding domain"/>
    <property type="match status" value="1"/>
</dbReference>
<dbReference type="InterPro" id="IPR036188">
    <property type="entry name" value="FAD/NAD-bd_sf"/>
</dbReference>
<evidence type="ECO:0000313" key="3">
    <source>
        <dbReference type="Proteomes" id="UP000004217"/>
    </source>
</evidence>
<feature type="compositionally biased region" description="Basic and acidic residues" evidence="1">
    <location>
        <begin position="49"/>
        <end position="63"/>
    </location>
</feature>
<name>G2GED2_9ACTN</name>
<feature type="compositionally biased region" description="Low complexity" evidence="1">
    <location>
        <begin position="91"/>
        <end position="102"/>
    </location>
</feature>
<dbReference type="EMBL" id="AGBF01000066">
    <property type="protein sequence ID" value="EGX58107.1"/>
    <property type="molecule type" value="Genomic_DNA"/>
</dbReference>
<protein>
    <submittedName>
        <fullName evidence="2">Uncharacterized protein</fullName>
    </submittedName>
</protein>
<reference evidence="2 3" key="1">
    <citation type="submission" date="2011-08" db="EMBL/GenBank/DDBJ databases">
        <authorList>
            <person name="Lin Y."/>
            <person name="Hao X."/>
            <person name="Johnstone L."/>
            <person name="Miller S.J."/>
            <person name="Wei G."/>
            <person name="Rensing C."/>
        </authorList>
    </citation>
    <scope>NUCLEOTIDE SEQUENCE [LARGE SCALE GENOMIC DNA]</scope>
    <source>
        <strain evidence="2 3">K42</strain>
    </source>
</reference>
<feature type="region of interest" description="Disordered" evidence="1">
    <location>
        <begin position="49"/>
        <end position="102"/>
    </location>
</feature>
<organism evidence="2 3">
    <name type="scientific">Streptomyces zinciresistens K42</name>
    <dbReference type="NCBI Taxonomy" id="700597"/>
    <lineage>
        <taxon>Bacteria</taxon>
        <taxon>Bacillati</taxon>
        <taxon>Actinomycetota</taxon>
        <taxon>Actinomycetes</taxon>
        <taxon>Kitasatosporales</taxon>
        <taxon>Streptomycetaceae</taxon>
        <taxon>Streptomyces</taxon>
    </lineage>
</organism>
<keyword evidence="3" id="KW-1185">Reference proteome</keyword>
<comment type="caution">
    <text evidence="2">The sequence shown here is derived from an EMBL/GenBank/DDBJ whole genome shotgun (WGS) entry which is preliminary data.</text>
</comment>
<evidence type="ECO:0000256" key="1">
    <source>
        <dbReference type="SAM" id="MobiDB-lite"/>
    </source>
</evidence>
<feature type="non-terminal residue" evidence="2">
    <location>
        <position position="102"/>
    </location>
</feature>
<feature type="compositionally biased region" description="Basic residues" evidence="1">
    <location>
        <begin position="74"/>
        <end position="83"/>
    </location>
</feature>
<dbReference type="Proteomes" id="UP000004217">
    <property type="component" value="Unassembled WGS sequence"/>
</dbReference>
<gene>
    <name evidence="2" type="ORF">SZN_19325</name>
</gene>
<dbReference type="Gene3D" id="3.50.50.60">
    <property type="entry name" value="FAD/NAD(P)-binding domain"/>
    <property type="match status" value="1"/>
</dbReference>
<sequence>MGGGKGGGTLAVDVARGGGRGAMVERGMIGGTRINVAGIPTRALVTSARLRDAPGRAGADRRVPRPRTGPARVGRARSGRRTHLPVPGAPRPVRVPGLPGSA</sequence>
<accession>G2GED2</accession>
<evidence type="ECO:0000313" key="2">
    <source>
        <dbReference type="EMBL" id="EGX58107.1"/>
    </source>
</evidence>
<dbReference type="AlphaFoldDB" id="G2GED2"/>